<dbReference type="EMBL" id="JACEIK010004612">
    <property type="protein sequence ID" value="MCD9645941.1"/>
    <property type="molecule type" value="Genomic_DNA"/>
</dbReference>
<protein>
    <submittedName>
        <fullName evidence="2">Acetyl-coenzyme A synthetase, cytoplasmic</fullName>
    </submittedName>
</protein>
<dbReference type="Proteomes" id="UP000823775">
    <property type="component" value="Unassembled WGS sequence"/>
</dbReference>
<dbReference type="Pfam" id="PF16177">
    <property type="entry name" value="ACAS_N"/>
    <property type="match status" value="1"/>
</dbReference>
<dbReference type="PANTHER" id="PTHR24095:SF247">
    <property type="entry name" value="ACETYL-COENZYME A SYNTHETASE"/>
    <property type="match status" value="1"/>
</dbReference>
<keyword evidence="3" id="KW-1185">Reference proteome</keyword>
<dbReference type="InterPro" id="IPR032387">
    <property type="entry name" value="ACAS_N"/>
</dbReference>
<sequence>MKIPFEGFNTSTKSVVLGEARASEEVDFVFPSEEFSRQAHVSSIHKYVEMYGRSVEDPAGFWSDIASDFYWKEKWGQSVYTDNLDIRKGKVNIEWFKGGKTNICYNCLDRNIDAGNGDKFAIFWEGNEFGRDATLTYTQLFTRVCQLSRLKMIG</sequence>
<dbReference type="Gene3D" id="3.40.50.12780">
    <property type="entry name" value="N-terminal domain of ligase-like"/>
    <property type="match status" value="1"/>
</dbReference>
<dbReference type="SUPFAM" id="SSF56801">
    <property type="entry name" value="Acetyl-CoA synthetase-like"/>
    <property type="match status" value="1"/>
</dbReference>
<feature type="domain" description="Acetyl-coenzyme A synthetase N-terminal" evidence="1">
    <location>
        <begin position="47"/>
        <end position="107"/>
    </location>
</feature>
<comment type="caution">
    <text evidence="2">The sequence shown here is derived from an EMBL/GenBank/DDBJ whole genome shotgun (WGS) entry which is preliminary data.</text>
</comment>
<accession>A0ABS8VFB5</accession>
<organism evidence="2 3">
    <name type="scientific">Datura stramonium</name>
    <name type="common">Jimsonweed</name>
    <name type="synonym">Common thornapple</name>
    <dbReference type="NCBI Taxonomy" id="4076"/>
    <lineage>
        <taxon>Eukaryota</taxon>
        <taxon>Viridiplantae</taxon>
        <taxon>Streptophyta</taxon>
        <taxon>Embryophyta</taxon>
        <taxon>Tracheophyta</taxon>
        <taxon>Spermatophyta</taxon>
        <taxon>Magnoliopsida</taxon>
        <taxon>eudicotyledons</taxon>
        <taxon>Gunneridae</taxon>
        <taxon>Pentapetalae</taxon>
        <taxon>asterids</taxon>
        <taxon>lamiids</taxon>
        <taxon>Solanales</taxon>
        <taxon>Solanaceae</taxon>
        <taxon>Solanoideae</taxon>
        <taxon>Datureae</taxon>
        <taxon>Datura</taxon>
    </lineage>
</organism>
<evidence type="ECO:0000313" key="3">
    <source>
        <dbReference type="Proteomes" id="UP000823775"/>
    </source>
</evidence>
<dbReference type="InterPro" id="IPR042099">
    <property type="entry name" value="ANL_N_sf"/>
</dbReference>
<evidence type="ECO:0000259" key="1">
    <source>
        <dbReference type="Pfam" id="PF16177"/>
    </source>
</evidence>
<evidence type="ECO:0000313" key="2">
    <source>
        <dbReference type="EMBL" id="MCD9645941.1"/>
    </source>
</evidence>
<proteinExistence type="predicted"/>
<dbReference type="PANTHER" id="PTHR24095">
    <property type="entry name" value="ACETYL-COENZYME A SYNTHETASE"/>
    <property type="match status" value="1"/>
</dbReference>
<name>A0ABS8VFB5_DATST</name>
<gene>
    <name evidence="2" type="primary">ACSS2_2</name>
    <name evidence="2" type="ORF">HAX54_035361</name>
</gene>
<reference evidence="2 3" key="1">
    <citation type="journal article" date="2021" name="BMC Genomics">
        <title>Datura genome reveals duplications of psychoactive alkaloid biosynthetic genes and high mutation rate following tissue culture.</title>
        <authorList>
            <person name="Rajewski A."/>
            <person name="Carter-House D."/>
            <person name="Stajich J."/>
            <person name="Litt A."/>
        </authorList>
    </citation>
    <scope>NUCLEOTIDE SEQUENCE [LARGE SCALE GENOMIC DNA]</scope>
    <source>
        <strain evidence="2">AR-01</strain>
    </source>
</reference>